<keyword evidence="2" id="KW-1185">Reference proteome</keyword>
<gene>
    <name evidence="1" type="ORF">NCS57_00654500</name>
</gene>
<reference evidence="1" key="1">
    <citation type="submission" date="2022-06" db="EMBL/GenBank/DDBJ databases">
        <title>Fusarium solani species complex genomes reveal bases of compartmentalisation and animal pathogenesis.</title>
        <authorList>
            <person name="Tsai I.J."/>
        </authorList>
    </citation>
    <scope>NUCLEOTIDE SEQUENCE</scope>
    <source>
        <strain evidence="1">Fu6.1</strain>
    </source>
</reference>
<evidence type="ECO:0000313" key="2">
    <source>
        <dbReference type="Proteomes" id="UP001065298"/>
    </source>
</evidence>
<comment type="caution">
    <text evidence="1">The sequence shown here is derived from an EMBL/GenBank/DDBJ whole genome shotgun (WGS) entry which is preliminary data.</text>
</comment>
<dbReference type="Proteomes" id="UP001065298">
    <property type="component" value="Chromosome 4"/>
</dbReference>
<organism evidence="1 2">
    <name type="scientific">Fusarium keratoplasticum</name>
    <dbReference type="NCBI Taxonomy" id="1328300"/>
    <lineage>
        <taxon>Eukaryota</taxon>
        <taxon>Fungi</taxon>
        <taxon>Dikarya</taxon>
        <taxon>Ascomycota</taxon>
        <taxon>Pezizomycotina</taxon>
        <taxon>Sordariomycetes</taxon>
        <taxon>Hypocreomycetidae</taxon>
        <taxon>Hypocreales</taxon>
        <taxon>Nectriaceae</taxon>
        <taxon>Fusarium</taxon>
        <taxon>Fusarium solani species complex</taxon>
    </lineage>
</organism>
<dbReference type="EMBL" id="CM046506">
    <property type="protein sequence ID" value="KAI8671782.1"/>
    <property type="molecule type" value="Genomic_DNA"/>
</dbReference>
<evidence type="ECO:0000313" key="1">
    <source>
        <dbReference type="EMBL" id="KAI8671782.1"/>
    </source>
</evidence>
<protein>
    <submittedName>
        <fullName evidence="1">RING-type domain-containing protein</fullName>
    </submittedName>
</protein>
<name>A0ACC0R3V3_9HYPO</name>
<proteinExistence type="predicted"/>
<accession>A0ACC0R3V3</accession>
<sequence length="590" mass="66472">MMEYTKGSDVELNYIMVYKLPSNLLSSYHPQLTRLHSIKCRYQRYSEATSPSTQLTFYSPTKTATMPRSTTSSANGSEHYWPNIKNAILQNPAGQPPSQLMKPQCPVCLETFDITTFRKPSGNPPTCVVLFCGHVMCRRCLRQAEESGVGGEDKKCPCCRTALACRCGEASKTFTVPDANTSPDAVFDAPLTKPENPNGDVQPKCHRCAASREWLNRIDGGDWPREAETIEPGAVRFIYGTVDALESEGRAVTPRSVSSAFGSVTDDEYQMLIGHRNDFISQRRPELESANPWFGGHREAGGLDRYSSSSRHDERRREVNVDYRAPLDPPLDTEARRRRGEFEERRRMHDRLPEERSLQDQLSGLNLGSESRFDAFGRPRPSNGRERERAQQRFDEPGFDEPRRRDAGMGGMANYGDFGGGRETGRDTFSGAQYGRDTGNPYSGQRGRDTGNGTPHTRNTGSLYGGAPYGGDIDRDRRFPNTQREANPDPFSRTERGRGTTRPQSQYGRETGEDGDINAKFENNPEAQELFRESMERMRAYGNLTEEELSDPSYIAWRKREAVNETELGALAERNRAYRGGDGPSERRRW</sequence>